<keyword evidence="1" id="KW-1133">Transmembrane helix</keyword>
<sequence length="150" mass="16221">MSVYGGIVLIHVIAAVCGLGATFALPVLMNRPKTVVQANFAIHVNAGIEKLAKMGSITLLVTGIILGILNPELFTKFWYIASLVIYIAAQPIVAVILPKKIAEQQAILESHTGEDLPDSYLQIGKKMAPYNHFMHSAAIILIALMVLKPF</sequence>
<comment type="caution">
    <text evidence="2">The sequence shown here is derived from an EMBL/GenBank/DDBJ whole genome shotgun (WGS) entry which is preliminary data.</text>
</comment>
<keyword evidence="1" id="KW-0472">Membrane</keyword>
<dbReference type="EMBL" id="WMIB01000021">
    <property type="protein sequence ID" value="MTH54998.1"/>
    <property type="molecule type" value="Genomic_DNA"/>
</dbReference>
<organism evidence="2 3">
    <name type="scientific">Metabacillus mangrovi</name>
    <dbReference type="NCBI Taxonomy" id="1491830"/>
    <lineage>
        <taxon>Bacteria</taxon>
        <taxon>Bacillati</taxon>
        <taxon>Bacillota</taxon>
        <taxon>Bacilli</taxon>
        <taxon>Bacillales</taxon>
        <taxon>Bacillaceae</taxon>
        <taxon>Metabacillus</taxon>
    </lineage>
</organism>
<feature type="transmembrane region" description="Helical" evidence="1">
    <location>
        <begin position="130"/>
        <end position="147"/>
    </location>
</feature>
<accession>A0A7X2S834</accession>
<evidence type="ECO:0000313" key="3">
    <source>
        <dbReference type="Proteomes" id="UP000434639"/>
    </source>
</evidence>
<evidence type="ECO:0000256" key="1">
    <source>
        <dbReference type="SAM" id="Phobius"/>
    </source>
</evidence>
<dbReference type="Pfam" id="PF10027">
    <property type="entry name" value="DUF2269"/>
    <property type="match status" value="1"/>
</dbReference>
<evidence type="ECO:0000313" key="2">
    <source>
        <dbReference type="EMBL" id="MTH54998.1"/>
    </source>
</evidence>
<proteinExistence type="predicted"/>
<feature type="transmembrane region" description="Helical" evidence="1">
    <location>
        <begin position="77"/>
        <end position="97"/>
    </location>
</feature>
<feature type="transmembrane region" description="Helical" evidence="1">
    <location>
        <begin position="6"/>
        <end position="30"/>
    </location>
</feature>
<name>A0A7X2S834_9BACI</name>
<protein>
    <submittedName>
        <fullName evidence="2">DUF2269 family protein</fullName>
    </submittedName>
</protein>
<reference evidence="2 3" key="1">
    <citation type="journal article" date="2017" name="Int. J. Syst. Evol. Microbiol.">
        <title>Bacillus mangrovi sp. nov., isolated from a sediment sample from a mangrove forest.</title>
        <authorList>
            <person name="Gupta V."/>
            <person name="Singh P.K."/>
            <person name="Korpole S."/>
            <person name="Tanuku N.R.S."/>
            <person name="Pinnaka A.K."/>
        </authorList>
    </citation>
    <scope>NUCLEOTIDE SEQUENCE [LARGE SCALE GENOMIC DNA]</scope>
    <source>
        <strain evidence="2 3">KCTC 33872</strain>
    </source>
</reference>
<dbReference type="InterPro" id="IPR018729">
    <property type="entry name" value="DUF2269_transmembrane"/>
</dbReference>
<gene>
    <name evidence="2" type="ORF">GKZ89_16465</name>
</gene>
<dbReference type="AlphaFoldDB" id="A0A7X2S834"/>
<keyword evidence="3" id="KW-1185">Reference proteome</keyword>
<keyword evidence="1" id="KW-0812">Transmembrane</keyword>
<dbReference type="Proteomes" id="UP000434639">
    <property type="component" value="Unassembled WGS sequence"/>
</dbReference>